<dbReference type="PRINTS" id="PR00326">
    <property type="entry name" value="GTP1OBG"/>
</dbReference>
<dbReference type="Gene3D" id="3.30.300.20">
    <property type="match status" value="1"/>
</dbReference>
<feature type="domain" description="KH type-2" evidence="5">
    <location>
        <begin position="205"/>
        <end position="281"/>
    </location>
</feature>
<dbReference type="GO" id="GO:0005525">
    <property type="term" value="F:GTP binding"/>
    <property type="evidence" value="ECO:0007669"/>
    <property type="project" value="UniProtKB-KW"/>
</dbReference>
<evidence type="ECO:0000259" key="5">
    <source>
        <dbReference type="PROSITE" id="PS50823"/>
    </source>
</evidence>
<dbReference type="GO" id="GO:0043024">
    <property type="term" value="F:ribosomal small subunit binding"/>
    <property type="evidence" value="ECO:0007669"/>
    <property type="project" value="TreeGrafter"/>
</dbReference>
<dbReference type="NCBIfam" id="NF000908">
    <property type="entry name" value="PRK00089.1"/>
    <property type="match status" value="1"/>
</dbReference>
<protein>
    <submittedName>
        <fullName evidence="7">GTP-binding protein Era</fullName>
    </submittedName>
</protein>
<dbReference type="InterPro" id="IPR005225">
    <property type="entry name" value="Small_GTP-bd"/>
</dbReference>
<organism evidence="7">
    <name type="scientific">sediment metagenome</name>
    <dbReference type="NCBI Taxonomy" id="749907"/>
    <lineage>
        <taxon>unclassified sequences</taxon>
        <taxon>metagenomes</taxon>
        <taxon>ecological metagenomes</taxon>
    </lineage>
</organism>
<comment type="similarity">
    <text evidence="1">Belongs to the TRAFAC class TrmE-Era-EngA-EngB-Septin-like GTPase superfamily. Era GTPase family.</text>
</comment>
<dbReference type="CDD" id="cd22534">
    <property type="entry name" value="KH-II_Era"/>
    <property type="match status" value="1"/>
</dbReference>
<dbReference type="HAMAP" id="MF_00367">
    <property type="entry name" value="GTPase_Era"/>
    <property type="match status" value="1"/>
</dbReference>
<reference evidence="7" key="2">
    <citation type="journal article" date="2011" name="Microb. Ecol.">
        <title>Taxonomic and Functional Metagenomic Profiling of the Microbial Community in the Anoxic Sediment of a Sub-saline Shallow Lake (Laguna de Carrizo, Central Spain).</title>
        <authorList>
            <person name="Ferrer M."/>
            <person name="Guazzaroni M.E."/>
            <person name="Richter M."/>
            <person name="Garcia-Salamanca A."/>
            <person name="Yarza P."/>
            <person name="Suarez-Suarez A."/>
            <person name="Solano J."/>
            <person name="Alcaide M."/>
            <person name="van Dillewijn P."/>
            <person name="Molina-Henares M.A."/>
            <person name="Lopez-Cortes N."/>
            <person name="Al-Ramahi Y."/>
            <person name="Guerrero C."/>
            <person name="Acosta A."/>
            <person name="de Eugenio L.I."/>
            <person name="Martinez V."/>
            <person name="Marques S."/>
            <person name="Rojo F."/>
            <person name="Santero E."/>
            <person name="Genilloud O."/>
            <person name="Perez-Perez J."/>
            <person name="Rossello-Mora R."/>
            <person name="Ramos J.L."/>
        </authorList>
    </citation>
    <scope>NUCLEOTIDE SEQUENCE</scope>
</reference>
<dbReference type="InterPro" id="IPR027417">
    <property type="entry name" value="P-loop_NTPase"/>
</dbReference>
<dbReference type="SUPFAM" id="SSF52540">
    <property type="entry name" value="P-loop containing nucleoside triphosphate hydrolases"/>
    <property type="match status" value="1"/>
</dbReference>
<dbReference type="InterPro" id="IPR006073">
    <property type="entry name" value="GTP-bd"/>
</dbReference>
<gene>
    <name evidence="7" type="primary">era</name>
    <name evidence="7" type="ORF">LDC_2056</name>
</gene>
<dbReference type="Pfam" id="PF07650">
    <property type="entry name" value="KH_2"/>
    <property type="match status" value="1"/>
</dbReference>
<dbReference type="InterPro" id="IPR004044">
    <property type="entry name" value="KH_dom_type_2"/>
</dbReference>
<dbReference type="CDD" id="cd04163">
    <property type="entry name" value="Era"/>
    <property type="match status" value="1"/>
</dbReference>
<dbReference type="GO" id="GO:0000028">
    <property type="term" value="P:ribosomal small subunit assembly"/>
    <property type="evidence" value="ECO:0007669"/>
    <property type="project" value="TreeGrafter"/>
</dbReference>
<evidence type="ECO:0000256" key="1">
    <source>
        <dbReference type="ARBA" id="ARBA00007921"/>
    </source>
</evidence>
<evidence type="ECO:0000256" key="2">
    <source>
        <dbReference type="ARBA" id="ARBA00022741"/>
    </source>
</evidence>
<dbReference type="GO" id="GO:0005829">
    <property type="term" value="C:cytosol"/>
    <property type="evidence" value="ECO:0007669"/>
    <property type="project" value="TreeGrafter"/>
</dbReference>
<dbReference type="Gene3D" id="3.40.50.300">
    <property type="entry name" value="P-loop containing nucleotide triphosphate hydrolases"/>
    <property type="match status" value="1"/>
</dbReference>
<dbReference type="SUPFAM" id="SSF54814">
    <property type="entry name" value="Prokaryotic type KH domain (KH-domain type II)"/>
    <property type="match status" value="1"/>
</dbReference>
<dbReference type="PANTHER" id="PTHR42698:SF1">
    <property type="entry name" value="GTPASE ERA, MITOCHONDRIAL"/>
    <property type="match status" value="1"/>
</dbReference>
<evidence type="ECO:0000313" key="7">
    <source>
        <dbReference type="EMBL" id="EFK95927.1"/>
    </source>
</evidence>
<dbReference type="InterPro" id="IPR015946">
    <property type="entry name" value="KH_dom-like_a/b"/>
</dbReference>
<dbReference type="InterPro" id="IPR005662">
    <property type="entry name" value="GTPase_Era-like"/>
</dbReference>
<keyword evidence="2" id="KW-0547">Nucleotide-binding</keyword>
<dbReference type="InterPro" id="IPR009019">
    <property type="entry name" value="KH_sf_prok-type"/>
</dbReference>
<dbReference type="PROSITE" id="PS50823">
    <property type="entry name" value="KH_TYPE_2"/>
    <property type="match status" value="1"/>
</dbReference>
<dbReference type="AlphaFoldDB" id="D9PKI9"/>
<dbReference type="PANTHER" id="PTHR42698">
    <property type="entry name" value="GTPASE ERA"/>
    <property type="match status" value="1"/>
</dbReference>
<reference evidence="7" key="1">
    <citation type="submission" date="2010-07" db="EMBL/GenBank/DDBJ databases">
        <authorList>
            <consortium name="CONSOLIDER consortium CSD2007-00005"/>
            <person name="Guazzaroni M.-E."/>
            <person name="Richter M."/>
            <person name="Garcia-Salamanca A."/>
            <person name="Yarza P."/>
            <person name="Ferrer M."/>
        </authorList>
    </citation>
    <scope>NUCLEOTIDE SEQUENCE</scope>
</reference>
<evidence type="ECO:0000256" key="3">
    <source>
        <dbReference type="ARBA" id="ARBA00022884"/>
    </source>
</evidence>
<accession>D9PKI9</accession>
<proteinExistence type="inferred from homology"/>
<name>D9PKI9_9ZZZZ</name>
<dbReference type="NCBIfam" id="TIGR00231">
    <property type="entry name" value="small_GTP"/>
    <property type="match status" value="1"/>
</dbReference>
<dbReference type="InterPro" id="IPR030388">
    <property type="entry name" value="G_ERA_dom"/>
</dbReference>
<dbReference type="FunFam" id="3.30.300.20:FF:000003">
    <property type="entry name" value="GTPase Era"/>
    <property type="match status" value="1"/>
</dbReference>
<evidence type="ECO:0000259" key="6">
    <source>
        <dbReference type="PROSITE" id="PS51713"/>
    </source>
</evidence>
<comment type="caution">
    <text evidence="7">The sequence shown here is derived from an EMBL/GenBank/DDBJ whole genome shotgun (WGS) entry which is preliminary data.</text>
</comment>
<feature type="domain" description="Era-type G" evidence="6">
    <location>
        <begin position="7"/>
        <end position="174"/>
    </location>
</feature>
<dbReference type="EMBL" id="ADZX01000612">
    <property type="protein sequence ID" value="EFK95927.1"/>
    <property type="molecule type" value="Genomic_DNA"/>
</dbReference>
<dbReference type="Pfam" id="PF01926">
    <property type="entry name" value="MMR_HSR1"/>
    <property type="match status" value="1"/>
</dbReference>
<keyword evidence="3" id="KW-0694">RNA-binding</keyword>
<sequence length="296" mass="32244">MTAAGFRAGTVAIVGRPNVGKSTLLNELVGAHVSITSRKAQTTRHRILGIRNDAQSQMVFVDTPGFQTRYSNALNRAMNRAVTGTLAEVDAIVMVIEASGWDERDDPVLALIPPGARVVLAVNKVDRVRDKAKLAQLLAACAARRDFAALVPVSAEKGTQVKALADEVARLLPEGEPHYDADALTDRSERFLAAELVREKLFRLLGDELPYTAAVVIEEFKEEGALRRISATIYVDRPGHKAIVIGEKGATLKRIGTEARVAMEALFGGKVFLELWVKVKSGWADSEATVRQWGYE</sequence>
<dbReference type="GO" id="GO:0019843">
    <property type="term" value="F:rRNA binding"/>
    <property type="evidence" value="ECO:0007669"/>
    <property type="project" value="TreeGrafter"/>
</dbReference>
<evidence type="ECO:0000256" key="4">
    <source>
        <dbReference type="ARBA" id="ARBA00023134"/>
    </source>
</evidence>
<dbReference type="PROSITE" id="PS51713">
    <property type="entry name" value="G_ERA"/>
    <property type="match status" value="1"/>
</dbReference>
<dbReference type="NCBIfam" id="TIGR00436">
    <property type="entry name" value="era"/>
    <property type="match status" value="1"/>
</dbReference>
<keyword evidence="4" id="KW-0342">GTP-binding</keyword>